<dbReference type="AlphaFoldDB" id="A0AAE1X8E5"/>
<dbReference type="InterPro" id="IPR036852">
    <property type="entry name" value="Peptidase_S8/S53_dom_sf"/>
</dbReference>
<dbReference type="SUPFAM" id="SSF52743">
    <property type="entry name" value="Subtilisin-like"/>
    <property type="match status" value="1"/>
</dbReference>
<dbReference type="PANTHER" id="PTHR10795">
    <property type="entry name" value="PROPROTEIN CONVERTASE SUBTILISIN/KEXIN"/>
    <property type="match status" value="1"/>
</dbReference>
<proteinExistence type="inferred from homology"/>
<accession>A0AAE1X8E5</accession>
<dbReference type="GO" id="GO:0004252">
    <property type="term" value="F:serine-type endopeptidase activity"/>
    <property type="evidence" value="ECO:0007669"/>
    <property type="project" value="InterPro"/>
</dbReference>
<reference evidence="3" key="2">
    <citation type="journal article" date="2024" name="Plant">
        <title>Genomic evolution and insights into agronomic trait innovations of Sesamum species.</title>
        <authorList>
            <person name="Miao H."/>
            <person name="Wang L."/>
            <person name="Qu L."/>
            <person name="Liu H."/>
            <person name="Sun Y."/>
            <person name="Le M."/>
            <person name="Wang Q."/>
            <person name="Wei S."/>
            <person name="Zheng Y."/>
            <person name="Lin W."/>
            <person name="Duan Y."/>
            <person name="Cao H."/>
            <person name="Xiong S."/>
            <person name="Wang X."/>
            <person name="Wei L."/>
            <person name="Li C."/>
            <person name="Ma Q."/>
            <person name="Ju M."/>
            <person name="Zhao R."/>
            <person name="Li G."/>
            <person name="Mu C."/>
            <person name="Tian Q."/>
            <person name="Mei H."/>
            <person name="Zhang T."/>
            <person name="Gao T."/>
            <person name="Zhang H."/>
        </authorList>
    </citation>
    <scope>NUCLEOTIDE SEQUENCE</scope>
    <source>
        <strain evidence="3">K16</strain>
    </source>
</reference>
<dbReference type="GO" id="GO:0006508">
    <property type="term" value="P:proteolysis"/>
    <property type="evidence" value="ECO:0007669"/>
    <property type="project" value="UniProtKB-KW"/>
</dbReference>
<dbReference type="Gene3D" id="3.40.50.200">
    <property type="entry name" value="Peptidase S8/S53 domain"/>
    <property type="match status" value="1"/>
</dbReference>
<comment type="caution">
    <text evidence="3">The sequence shown here is derived from an EMBL/GenBank/DDBJ whole genome shotgun (WGS) entry which is preliminary data.</text>
</comment>
<name>A0AAE1X8E5_9LAMI</name>
<evidence type="ECO:0000256" key="1">
    <source>
        <dbReference type="ARBA" id="ARBA00011073"/>
    </source>
</evidence>
<evidence type="ECO:0000313" key="4">
    <source>
        <dbReference type="Proteomes" id="UP001289374"/>
    </source>
</evidence>
<keyword evidence="2" id="KW-0732">Signal</keyword>
<protein>
    <submittedName>
        <fullName evidence="3">Subtilisin-like protease SBT3</fullName>
    </submittedName>
</protein>
<dbReference type="EMBL" id="JACGWL010000003">
    <property type="protein sequence ID" value="KAK4406664.1"/>
    <property type="molecule type" value="Genomic_DNA"/>
</dbReference>
<evidence type="ECO:0000313" key="3">
    <source>
        <dbReference type="EMBL" id="KAK4406664.1"/>
    </source>
</evidence>
<comment type="similarity">
    <text evidence="1">Belongs to the peptidase S8 family.</text>
</comment>
<gene>
    <name evidence="3" type="ORF">Sango_0672900</name>
</gene>
<dbReference type="InterPro" id="IPR045051">
    <property type="entry name" value="SBT"/>
</dbReference>
<organism evidence="3 4">
    <name type="scientific">Sesamum angolense</name>
    <dbReference type="NCBI Taxonomy" id="2727404"/>
    <lineage>
        <taxon>Eukaryota</taxon>
        <taxon>Viridiplantae</taxon>
        <taxon>Streptophyta</taxon>
        <taxon>Embryophyta</taxon>
        <taxon>Tracheophyta</taxon>
        <taxon>Spermatophyta</taxon>
        <taxon>Magnoliopsida</taxon>
        <taxon>eudicotyledons</taxon>
        <taxon>Gunneridae</taxon>
        <taxon>Pentapetalae</taxon>
        <taxon>asterids</taxon>
        <taxon>lamiids</taxon>
        <taxon>Lamiales</taxon>
        <taxon>Pedaliaceae</taxon>
        <taxon>Sesamum</taxon>
    </lineage>
</organism>
<keyword evidence="4" id="KW-1185">Reference proteome</keyword>
<dbReference type="Proteomes" id="UP001289374">
    <property type="component" value="Unassembled WGS sequence"/>
</dbReference>
<reference evidence="3" key="1">
    <citation type="submission" date="2020-06" db="EMBL/GenBank/DDBJ databases">
        <authorList>
            <person name="Li T."/>
            <person name="Hu X."/>
            <person name="Zhang T."/>
            <person name="Song X."/>
            <person name="Zhang H."/>
            <person name="Dai N."/>
            <person name="Sheng W."/>
            <person name="Hou X."/>
            <person name="Wei L."/>
        </authorList>
    </citation>
    <scope>NUCLEOTIDE SEQUENCE</scope>
    <source>
        <strain evidence="3">K16</strain>
        <tissue evidence="3">Leaf</tissue>
    </source>
</reference>
<evidence type="ECO:0000256" key="2">
    <source>
        <dbReference type="ARBA" id="ARBA00022729"/>
    </source>
</evidence>
<keyword evidence="3" id="KW-0378">Hydrolase</keyword>
<sequence length="125" mass="13947">MPKVFAGHIHWYSFTINSLKSLSPKSFDPCKKPLKLVYTYDNIIHGLGDLLSNAELDSLRKSQGLVSDYIDRNVTLDTTHTFEFLSLNPVTGLWPASQYGKDVILGVIDAGVWPESLSFKDDGND</sequence>
<keyword evidence="3" id="KW-0645">Protease</keyword>